<keyword evidence="5 8" id="KW-1133">Transmembrane helix</keyword>
<comment type="catalytic activity">
    <reaction evidence="8">
        <text>N-terminal S-1,2-diacyl-sn-glyceryl-L-cysteinyl-[lipoprotein] + a glycerophospholipid = N-acyl-S-1,2-diacyl-sn-glyceryl-L-cysteinyl-[lipoprotein] + a 2-acyl-sn-glycero-3-phospholipid + H(+)</text>
        <dbReference type="Rhea" id="RHEA:48228"/>
        <dbReference type="Rhea" id="RHEA-COMP:14681"/>
        <dbReference type="Rhea" id="RHEA-COMP:14684"/>
        <dbReference type="ChEBI" id="CHEBI:15378"/>
        <dbReference type="ChEBI" id="CHEBI:136912"/>
        <dbReference type="ChEBI" id="CHEBI:140656"/>
        <dbReference type="ChEBI" id="CHEBI:140657"/>
        <dbReference type="ChEBI" id="CHEBI:140660"/>
        <dbReference type="EC" id="2.3.1.269"/>
    </reaction>
</comment>
<keyword evidence="11" id="KW-1185">Reference proteome</keyword>
<organism evidence="10 11">
    <name type="scientific">Allosaccharopolyspora coralli</name>
    <dbReference type="NCBI Taxonomy" id="2665642"/>
    <lineage>
        <taxon>Bacteria</taxon>
        <taxon>Bacillati</taxon>
        <taxon>Actinomycetota</taxon>
        <taxon>Actinomycetes</taxon>
        <taxon>Pseudonocardiales</taxon>
        <taxon>Pseudonocardiaceae</taxon>
        <taxon>Allosaccharopolyspora</taxon>
    </lineage>
</organism>
<evidence type="ECO:0000256" key="7">
    <source>
        <dbReference type="ARBA" id="ARBA00023315"/>
    </source>
</evidence>
<evidence type="ECO:0000313" key="10">
    <source>
        <dbReference type="EMBL" id="QGK72189.1"/>
    </source>
</evidence>
<comment type="pathway">
    <text evidence="8">Protein modification; lipoprotein biosynthesis (N-acyl transfer).</text>
</comment>
<comment type="similarity">
    <text evidence="8">Belongs to the CN hydrolase family. Apolipoprotein N-acyltransferase subfamily.</text>
</comment>
<keyword evidence="7 8" id="KW-0012">Acyltransferase</keyword>
<dbReference type="CDD" id="cd07571">
    <property type="entry name" value="ALP_N-acyl_transferase"/>
    <property type="match status" value="1"/>
</dbReference>
<protein>
    <recommendedName>
        <fullName evidence="8">Apolipoprotein N-acyltransferase</fullName>
        <shortName evidence="8">ALP N-acyltransferase</shortName>
        <ecNumber evidence="8">2.3.1.269</ecNumber>
    </recommendedName>
</protein>
<evidence type="ECO:0000256" key="5">
    <source>
        <dbReference type="ARBA" id="ARBA00022989"/>
    </source>
</evidence>
<dbReference type="InterPro" id="IPR045378">
    <property type="entry name" value="LNT_N"/>
</dbReference>
<evidence type="ECO:0000313" key="11">
    <source>
        <dbReference type="Proteomes" id="UP000371041"/>
    </source>
</evidence>
<feature type="transmembrane region" description="Helical" evidence="8">
    <location>
        <begin position="20"/>
        <end position="37"/>
    </location>
</feature>
<keyword evidence="2 8" id="KW-1003">Cell membrane</keyword>
<dbReference type="GO" id="GO:0016410">
    <property type="term" value="F:N-acyltransferase activity"/>
    <property type="evidence" value="ECO:0007669"/>
    <property type="project" value="UniProtKB-UniRule"/>
</dbReference>
<dbReference type="AlphaFoldDB" id="A0A5Q3QL96"/>
<dbReference type="Proteomes" id="UP000371041">
    <property type="component" value="Chromosome"/>
</dbReference>
<keyword evidence="4 8" id="KW-0812">Transmembrane</keyword>
<dbReference type="InterPro" id="IPR004563">
    <property type="entry name" value="Apolipo_AcylTrfase"/>
</dbReference>
<dbReference type="UniPathway" id="UPA00666"/>
<evidence type="ECO:0000256" key="2">
    <source>
        <dbReference type="ARBA" id="ARBA00022475"/>
    </source>
</evidence>
<evidence type="ECO:0000256" key="6">
    <source>
        <dbReference type="ARBA" id="ARBA00023136"/>
    </source>
</evidence>
<feature type="transmembrane region" description="Helical" evidence="8">
    <location>
        <begin position="104"/>
        <end position="122"/>
    </location>
</feature>
<comment type="subcellular location">
    <subcellularLocation>
        <location evidence="1 8">Cell membrane</location>
        <topology evidence="1 8">Multi-pass membrane protein</topology>
    </subcellularLocation>
</comment>
<dbReference type="EMBL" id="CP045929">
    <property type="protein sequence ID" value="QGK72189.1"/>
    <property type="molecule type" value="Genomic_DNA"/>
</dbReference>
<dbReference type="KEGG" id="sace:GIY23_10065"/>
<evidence type="ECO:0000256" key="4">
    <source>
        <dbReference type="ARBA" id="ARBA00022692"/>
    </source>
</evidence>
<keyword evidence="3 8" id="KW-0808">Transferase</keyword>
<gene>
    <name evidence="8 10" type="primary">lnt</name>
    <name evidence="10" type="ORF">GIY23_10065</name>
</gene>
<dbReference type="Gene3D" id="3.60.110.10">
    <property type="entry name" value="Carbon-nitrogen hydrolase"/>
    <property type="match status" value="1"/>
</dbReference>
<dbReference type="SUPFAM" id="SSF56317">
    <property type="entry name" value="Carbon-nitrogen hydrolase"/>
    <property type="match status" value="1"/>
</dbReference>
<dbReference type="InterPro" id="IPR003010">
    <property type="entry name" value="C-N_Hydrolase"/>
</dbReference>
<feature type="transmembrane region" description="Helical" evidence="8">
    <location>
        <begin position="465"/>
        <end position="486"/>
    </location>
</feature>
<dbReference type="PANTHER" id="PTHR38686:SF1">
    <property type="entry name" value="APOLIPOPROTEIN N-ACYLTRANSFERASE"/>
    <property type="match status" value="1"/>
</dbReference>
<dbReference type="InterPro" id="IPR036526">
    <property type="entry name" value="C-N_Hydrolase_sf"/>
</dbReference>
<accession>A0A5Q3QL96</accession>
<reference evidence="11" key="1">
    <citation type="submission" date="2019-11" db="EMBL/GenBank/DDBJ databases">
        <title>The complete genome sequence of Saccharopolyspora sp. E2A.</title>
        <authorList>
            <person name="Zhang G."/>
        </authorList>
    </citation>
    <scope>NUCLEOTIDE SEQUENCE [LARGE SCALE GENOMIC DNA]</scope>
    <source>
        <strain evidence="11">E2A</strain>
    </source>
</reference>
<keyword evidence="10" id="KW-0449">Lipoprotein</keyword>
<evidence type="ECO:0000256" key="3">
    <source>
        <dbReference type="ARBA" id="ARBA00022679"/>
    </source>
</evidence>
<evidence type="ECO:0000259" key="9">
    <source>
        <dbReference type="PROSITE" id="PS50263"/>
    </source>
</evidence>
<feature type="transmembrane region" description="Helical" evidence="8">
    <location>
        <begin position="142"/>
        <end position="167"/>
    </location>
</feature>
<dbReference type="Pfam" id="PF00795">
    <property type="entry name" value="CN_hydrolase"/>
    <property type="match status" value="1"/>
</dbReference>
<dbReference type="HAMAP" id="MF_01148">
    <property type="entry name" value="Lnt"/>
    <property type="match status" value="1"/>
</dbReference>
<comment type="function">
    <text evidence="8">Catalyzes the phospholipid dependent N-acylation of the N-terminal cysteine of apolipoprotein, the last step in lipoprotein maturation.</text>
</comment>
<feature type="transmembrane region" description="Helical" evidence="8">
    <location>
        <begin position="176"/>
        <end position="197"/>
    </location>
</feature>
<evidence type="ECO:0000256" key="8">
    <source>
        <dbReference type="HAMAP-Rule" id="MF_01148"/>
    </source>
</evidence>
<dbReference type="Pfam" id="PF20154">
    <property type="entry name" value="LNT_N"/>
    <property type="match status" value="1"/>
</dbReference>
<sequence>MPVAVLAGSAIFVASPPRNLWWLVPFAVAALALVVRGRRAGAGFGHGLLFGFAAMLPMLGWLQDFLSDQFGPWPWLGVALVQAAFFGLAGAGMARVSVLRGAPVWMAAVFLVAEMLRSAIPFGGFPWGRLAFTQPEGAMTPWAAVGGAGLVTFLVAVVGTAIGEFVARIAGGRRRLAAPAVLAIAPVALGLAMWPLVGTEAQEGTAKVAVVQGNAPDVGLDLLYEDDVLRDNHMRALRDLADDVRAGQVQRPDVVVLPEQVGSWGPQRSDPELAAATADLGVPVVVGGLGRDADGEIRNRILAWEPERGPTQDYVKRHLVPFAEAIPLRPLASMVTPFVDRFPQDMVAGDRPGVFDVGGAKIGLGLCFDVAYDDVFLGAAREGATMFAVPTNNAWYGRSEMSYQHLAMSQFRAVEHGRAVVVAATSGVSAIIDPDGTLRQQTRQFTPDVLVADVPLRSSTTPATVVGSVPAYVLATIGVAALLWTFRRRTAAN</sequence>
<feature type="transmembrane region" description="Helical" evidence="8">
    <location>
        <begin position="44"/>
        <end position="61"/>
    </location>
</feature>
<dbReference type="PROSITE" id="PS50263">
    <property type="entry name" value="CN_HYDROLASE"/>
    <property type="match status" value="1"/>
</dbReference>
<keyword evidence="6 8" id="KW-0472">Membrane</keyword>
<dbReference type="PANTHER" id="PTHR38686">
    <property type="entry name" value="APOLIPOPROTEIN N-ACYLTRANSFERASE"/>
    <property type="match status" value="1"/>
</dbReference>
<dbReference type="EC" id="2.3.1.269" evidence="8"/>
<evidence type="ECO:0000256" key="1">
    <source>
        <dbReference type="ARBA" id="ARBA00004651"/>
    </source>
</evidence>
<dbReference type="GO" id="GO:0042158">
    <property type="term" value="P:lipoprotein biosynthetic process"/>
    <property type="evidence" value="ECO:0007669"/>
    <property type="project" value="UniProtKB-UniRule"/>
</dbReference>
<dbReference type="GO" id="GO:0005886">
    <property type="term" value="C:plasma membrane"/>
    <property type="evidence" value="ECO:0007669"/>
    <property type="project" value="UniProtKB-SubCell"/>
</dbReference>
<feature type="domain" description="CN hydrolase" evidence="9">
    <location>
        <begin position="206"/>
        <end position="456"/>
    </location>
</feature>
<dbReference type="NCBIfam" id="TIGR00546">
    <property type="entry name" value="lnt"/>
    <property type="match status" value="1"/>
</dbReference>
<name>A0A5Q3QL96_9PSEU</name>
<proteinExistence type="inferred from homology"/>
<feature type="transmembrane region" description="Helical" evidence="8">
    <location>
        <begin position="73"/>
        <end position="92"/>
    </location>
</feature>